<keyword evidence="1" id="KW-0472">Membrane</keyword>
<evidence type="ECO:0000313" key="3">
    <source>
        <dbReference type="EMBL" id="OKH36559.1"/>
    </source>
</evidence>
<keyword evidence="1" id="KW-0812">Transmembrane</keyword>
<dbReference type="InterPro" id="IPR002881">
    <property type="entry name" value="DUF58"/>
</dbReference>
<evidence type="ECO:0000259" key="2">
    <source>
        <dbReference type="Pfam" id="PF01882"/>
    </source>
</evidence>
<dbReference type="OrthoDB" id="9778037at2"/>
<proteinExistence type="predicted"/>
<comment type="caution">
    <text evidence="3">The sequence shown here is derived from an EMBL/GenBank/DDBJ whole genome shotgun (WGS) entry which is preliminary data.</text>
</comment>
<dbReference type="Pfam" id="PF01882">
    <property type="entry name" value="DUF58"/>
    <property type="match status" value="1"/>
</dbReference>
<organism evidence="3 4">
    <name type="scientific">[Phormidium ambiguum] IAM M-71</name>
    <dbReference type="NCBI Taxonomy" id="454136"/>
    <lineage>
        <taxon>Bacteria</taxon>
        <taxon>Bacillati</taxon>
        <taxon>Cyanobacteriota</taxon>
        <taxon>Cyanophyceae</taxon>
        <taxon>Oscillatoriophycideae</taxon>
        <taxon>Aerosakkonematales</taxon>
        <taxon>Aerosakkonemataceae</taxon>
        <taxon>Floridanema</taxon>
    </lineage>
</organism>
<accession>A0A1U7IHN0</accession>
<dbReference type="PANTHER" id="PTHR34351:SF1">
    <property type="entry name" value="SLR1927 PROTEIN"/>
    <property type="match status" value="1"/>
</dbReference>
<feature type="domain" description="DUF58" evidence="2">
    <location>
        <begin position="215"/>
        <end position="284"/>
    </location>
</feature>
<dbReference type="RefSeq" id="WP_073594524.1">
    <property type="nucleotide sequence ID" value="NZ_MRCE01000015.1"/>
</dbReference>
<dbReference type="EMBL" id="MRCE01000015">
    <property type="protein sequence ID" value="OKH36559.1"/>
    <property type="molecule type" value="Genomic_DNA"/>
</dbReference>
<evidence type="ECO:0000313" key="4">
    <source>
        <dbReference type="Proteomes" id="UP000185860"/>
    </source>
</evidence>
<evidence type="ECO:0000256" key="1">
    <source>
        <dbReference type="SAM" id="Phobius"/>
    </source>
</evidence>
<dbReference type="STRING" id="454136.NIES2119_16115"/>
<reference evidence="3 4" key="1">
    <citation type="submission" date="2016-11" db="EMBL/GenBank/DDBJ databases">
        <title>Draft Genome Sequences of Nine Cyanobacterial Strains from Diverse Habitats.</title>
        <authorList>
            <person name="Zhu T."/>
            <person name="Hou S."/>
            <person name="Lu X."/>
            <person name="Hess W.R."/>
        </authorList>
    </citation>
    <scope>NUCLEOTIDE SEQUENCE [LARGE SCALE GENOMIC DNA]</scope>
    <source>
        <strain evidence="3 4">IAM M-71</strain>
    </source>
</reference>
<dbReference type="PANTHER" id="PTHR34351">
    <property type="entry name" value="SLR1927 PROTEIN-RELATED"/>
    <property type="match status" value="1"/>
</dbReference>
<dbReference type="AlphaFoldDB" id="A0A1U7IHN0"/>
<dbReference type="Proteomes" id="UP000185860">
    <property type="component" value="Unassembled WGS sequence"/>
</dbReference>
<protein>
    <recommendedName>
        <fullName evidence="2">DUF58 domain-containing protein</fullName>
    </recommendedName>
</protein>
<name>A0A1U7IHN0_9CYAN</name>
<feature type="transmembrane region" description="Helical" evidence="1">
    <location>
        <begin position="43"/>
        <end position="63"/>
    </location>
</feature>
<gene>
    <name evidence="3" type="ORF">NIES2119_16115</name>
</gene>
<feature type="transmembrane region" description="Helical" evidence="1">
    <location>
        <begin position="20"/>
        <end position="37"/>
    </location>
</feature>
<sequence length="384" mass="43560">MRIAHRLADWLERRWIVPAYSGWVLGAFSICFLAAAINTMAGWLYVISGVSFALLGMAATLPVRSLKGIHLQRLPIQPISAGDELTVEIELHNSSPQPKTLLQIRDLIPFVLSEPVSGVIETILPHQTYRWIYYQPTKQRGVYRWHTTQLRTATPLGLFWCRRERHLPATAIVYPTVLPLTTCPLIDEIGQEDSPQYFSRDRRSQLTNQDLTRSLRPYRWGDPFRLVHWRTSARYNELRVRELEVFTGGQEVVICLDSASLWDTDNFEQAVIAAASLYFYATRSQLSAKLWTANAGLLQGHRVVLEALASVNFNETPGNTAPPDKPIVWLTANSASINSLPAGSRWLLWPDRTTTPKSIARERPGIIIQPEQQLQTQLQSRAKD</sequence>
<keyword evidence="1" id="KW-1133">Transmembrane helix</keyword>